<dbReference type="KEGG" id="ehx:EMIHUDRAFT_66462"/>
<keyword evidence="2 4" id="KW-0285">Flavoprotein</keyword>
<dbReference type="GO" id="GO:0005634">
    <property type="term" value="C:nucleus"/>
    <property type="evidence" value="ECO:0007669"/>
    <property type="project" value="TreeGrafter"/>
</dbReference>
<dbReference type="PANTHER" id="PTHR11455">
    <property type="entry name" value="CRYPTOCHROME"/>
    <property type="match status" value="1"/>
</dbReference>
<dbReference type="Proteomes" id="UP000013827">
    <property type="component" value="Unassembled WGS sequence"/>
</dbReference>
<feature type="region of interest" description="Disordered" evidence="6">
    <location>
        <begin position="490"/>
        <end position="576"/>
    </location>
</feature>
<dbReference type="HOGENOM" id="CLU_010348_3_4_1"/>
<dbReference type="InterPro" id="IPR006050">
    <property type="entry name" value="DNA_photolyase_N"/>
</dbReference>
<feature type="site" description="Electron transfer via tryptophanyl radical" evidence="5">
    <location>
        <position position="328"/>
    </location>
</feature>
<dbReference type="GO" id="GO:0003677">
    <property type="term" value="F:DNA binding"/>
    <property type="evidence" value="ECO:0007669"/>
    <property type="project" value="TreeGrafter"/>
</dbReference>
<comment type="cofactor">
    <cofactor evidence="4">
        <name>FAD</name>
        <dbReference type="ChEBI" id="CHEBI:57692"/>
    </cofactor>
    <text evidence="4">Binds 1 FAD per subunit.</text>
</comment>
<reference evidence="8" key="2">
    <citation type="submission" date="2024-10" db="UniProtKB">
        <authorList>
            <consortium name="EnsemblProtists"/>
        </authorList>
    </citation>
    <scope>IDENTIFICATION</scope>
</reference>
<organism evidence="8 9">
    <name type="scientific">Emiliania huxleyi (strain CCMP1516)</name>
    <dbReference type="NCBI Taxonomy" id="280463"/>
    <lineage>
        <taxon>Eukaryota</taxon>
        <taxon>Haptista</taxon>
        <taxon>Haptophyta</taxon>
        <taxon>Prymnesiophyceae</taxon>
        <taxon>Isochrysidales</taxon>
        <taxon>Noelaerhabdaceae</taxon>
        <taxon>Emiliania</taxon>
    </lineage>
</organism>
<name>A0A0D3IW16_EMIH1</name>
<dbReference type="InterPro" id="IPR005101">
    <property type="entry name" value="Cryptochr/Photolyase_FAD-bd"/>
</dbReference>
<dbReference type="PROSITE" id="PS51645">
    <property type="entry name" value="PHR_CRY_ALPHA_BETA"/>
    <property type="match status" value="1"/>
</dbReference>
<feature type="binding site" evidence="4">
    <location>
        <begin position="395"/>
        <end position="397"/>
    </location>
    <ligand>
        <name>FAD</name>
        <dbReference type="ChEBI" id="CHEBI:57692"/>
    </ligand>
</feature>
<protein>
    <recommendedName>
        <fullName evidence="7">Photolyase/cryptochrome alpha/beta domain-containing protein</fullName>
    </recommendedName>
</protein>
<dbReference type="GO" id="GO:0032922">
    <property type="term" value="P:circadian regulation of gene expression"/>
    <property type="evidence" value="ECO:0007669"/>
    <property type="project" value="TreeGrafter"/>
</dbReference>
<feature type="compositionally biased region" description="Gly residues" evidence="6">
    <location>
        <begin position="537"/>
        <end position="547"/>
    </location>
</feature>
<dbReference type="GO" id="GO:0003904">
    <property type="term" value="F:deoxyribodipyrimidine photo-lyase activity"/>
    <property type="evidence" value="ECO:0007669"/>
    <property type="project" value="TreeGrafter"/>
</dbReference>
<dbReference type="Gene3D" id="1.10.579.10">
    <property type="entry name" value="DNA Cyclobutane Dipyrimidine Photolyase, subunit A, domain 3"/>
    <property type="match status" value="1"/>
</dbReference>
<dbReference type="InterPro" id="IPR036155">
    <property type="entry name" value="Crypto/Photolyase_N_sf"/>
</dbReference>
<dbReference type="PaxDb" id="2903-EOD15451"/>
<dbReference type="GeneID" id="17261457"/>
<feature type="domain" description="Photolyase/cryptochrome alpha/beta" evidence="7">
    <location>
        <begin position="2"/>
        <end position="134"/>
    </location>
</feature>
<evidence type="ECO:0000256" key="3">
    <source>
        <dbReference type="ARBA" id="ARBA00022827"/>
    </source>
</evidence>
<keyword evidence="9" id="KW-1185">Reference proteome</keyword>
<dbReference type="GO" id="GO:0043153">
    <property type="term" value="P:entrainment of circadian clock by photoperiod"/>
    <property type="evidence" value="ECO:0007669"/>
    <property type="project" value="TreeGrafter"/>
</dbReference>
<comment type="similarity">
    <text evidence="1">Belongs to the DNA photolyase class-1 family.</text>
</comment>
<evidence type="ECO:0000313" key="8">
    <source>
        <dbReference type="EnsemblProtists" id="EOD15451"/>
    </source>
</evidence>
<evidence type="ECO:0000256" key="1">
    <source>
        <dbReference type="ARBA" id="ARBA00005862"/>
    </source>
</evidence>
<dbReference type="PANTHER" id="PTHR11455:SF9">
    <property type="entry name" value="CRYPTOCHROME CIRCADIAN CLOCK 5 ISOFORM X1"/>
    <property type="match status" value="1"/>
</dbReference>
<dbReference type="InterPro" id="IPR002081">
    <property type="entry name" value="Cryptochrome/DNA_photolyase_1"/>
</dbReference>
<dbReference type="GO" id="GO:0071949">
    <property type="term" value="F:FAD binding"/>
    <property type="evidence" value="ECO:0007669"/>
    <property type="project" value="TreeGrafter"/>
</dbReference>
<feature type="binding site" evidence="4">
    <location>
        <begin position="255"/>
        <end position="259"/>
    </location>
    <ligand>
        <name>FAD</name>
        <dbReference type="ChEBI" id="CHEBI:57692"/>
    </ligand>
</feature>
<dbReference type="GO" id="GO:0005737">
    <property type="term" value="C:cytoplasm"/>
    <property type="evidence" value="ECO:0007669"/>
    <property type="project" value="TreeGrafter"/>
</dbReference>
<evidence type="ECO:0000313" key="9">
    <source>
        <dbReference type="Proteomes" id="UP000013827"/>
    </source>
</evidence>
<dbReference type="STRING" id="2903.R1DXK6"/>
<dbReference type="Pfam" id="PF00875">
    <property type="entry name" value="DNA_photolyase"/>
    <property type="match status" value="1"/>
</dbReference>
<keyword evidence="3 4" id="KW-0274">FAD</keyword>
<accession>A0A0D3IW16</accession>
<dbReference type="InterPro" id="IPR036134">
    <property type="entry name" value="Crypto/Photolyase_FAD-like_sf"/>
</dbReference>
<dbReference type="RefSeq" id="XP_005767880.1">
    <property type="nucleotide sequence ID" value="XM_005767823.1"/>
</dbReference>
<feature type="binding site" evidence="4">
    <location>
        <begin position="297"/>
        <end position="304"/>
    </location>
    <ligand>
        <name>FAD</name>
        <dbReference type="ChEBI" id="CHEBI:57692"/>
    </ligand>
</feature>
<evidence type="ECO:0000256" key="5">
    <source>
        <dbReference type="PIRSR" id="PIRSR602081-2"/>
    </source>
</evidence>
<feature type="site" description="Electron transfer via tryptophanyl radical" evidence="5">
    <location>
        <position position="405"/>
    </location>
</feature>
<sequence length="611" mass="67362">MVAVVYWFRKALRLHDNPALIAAAEGASSLYPVYCLDPKTCSRARGAWTNPNRMRFLLESLADLDASLRKLNSRLIVLHGDPVEALPAACKEWSASRLAYELDYEQYSLRRDKAVRSQAEQAGLEVVTRVGHTLVDPEALLLLSRGAPVTSYDKFRGLLAQELKARPVTTLPPPASLPPPGRTAAPHAIPSLEELGLEPMGDAAVIARGGEGAALRAMEAHLRRRDWIASFEKPKTSPTEMLAGGPFDAGAGRSTTVLSPYLTFGCLSSRLLYERVAAVYAEAAPRHSQPPVSLHGQLLWREFYVCCMHATPNYRRMVGNPICRQISWGEDAALVAAWREGRTGYPWIDAAMTQLRREGWIHHLARHAVACFLTRGDLWQSWETGAAVFEEYLLDADEAINFGNWMWLSCSCFFYQYFRCYSPVAFPQKYDKQGAYVRHWLPQLARLPAKYIYEPWKAPIAVQKEAGCIIGVDYPKPIVDHQAAAAATAAAPASARPLLAPPPPSPRRHPHDPRPHAPATRSAGGVQREYGEDGRGVRGPQGGQGGRGARRRQWQAGCRGRQAGGGGWQAQARGERRRRKAEEALLVTAHPRASPQGSASICALWVALRGE</sequence>
<proteinExistence type="inferred from homology"/>
<dbReference type="SUPFAM" id="SSF48173">
    <property type="entry name" value="Cryptochrome/photolyase FAD-binding domain"/>
    <property type="match status" value="1"/>
</dbReference>
<feature type="site" description="Electron transfer via tryptophanyl radical" evidence="5">
    <location>
        <position position="382"/>
    </location>
</feature>
<dbReference type="SUPFAM" id="SSF52425">
    <property type="entry name" value="Cryptochrome/photolyase, N-terminal domain"/>
    <property type="match status" value="1"/>
</dbReference>
<dbReference type="Gene3D" id="3.40.50.620">
    <property type="entry name" value="HUPs"/>
    <property type="match status" value="1"/>
</dbReference>
<evidence type="ECO:0000259" key="7">
    <source>
        <dbReference type="PROSITE" id="PS51645"/>
    </source>
</evidence>
<dbReference type="eggNOG" id="KOG0133">
    <property type="taxonomic scope" value="Eukaryota"/>
</dbReference>
<evidence type="ECO:0000256" key="6">
    <source>
        <dbReference type="SAM" id="MobiDB-lite"/>
    </source>
</evidence>
<dbReference type="EnsemblProtists" id="EOD15451">
    <property type="protein sequence ID" value="EOD15451"/>
    <property type="gene ID" value="EMIHUDRAFT_66462"/>
</dbReference>
<reference evidence="9" key="1">
    <citation type="journal article" date="2013" name="Nature">
        <title>Pan genome of the phytoplankton Emiliania underpins its global distribution.</title>
        <authorList>
            <person name="Read B.A."/>
            <person name="Kegel J."/>
            <person name="Klute M.J."/>
            <person name="Kuo A."/>
            <person name="Lefebvre S.C."/>
            <person name="Maumus F."/>
            <person name="Mayer C."/>
            <person name="Miller J."/>
            <person name="Monier A."/>
            <person name="Salamov A."/>
            <person name="Young J."/>
            <person name="Aguilar M."/>
            <person name="Claverie J.M."/>
            <person name="Frickenhaus S."/>
            <person name="Gonzalez K."/>
            <person name="Herman E.K."/>
            <person name="Lin Y.C."/>
            <person name="Napier J."/>
            <person name="Ogata H."/>
            <person name="Sarno A.F."/>
            <person name="Shmutz J."/>
            <person name="Schroeder D."/>
            <person name="de Vargas C."/>
            <person name="Verret F."/>
            <person name="von Dassow P."/>
            <person name="Valentin K."/>
            <person name="Van de Peer Y."/>
            <person name="Wheeler G."/>
            <person name="Dacks J.B."/>
            <person name="Delwiche C.F."/>
            <person name="Dyhrman S.T."/>
            <person name="Glockner G."/>
            <person name="John U."/>
            <person name="Richards T."/>
            <person name="Worden A.Z."/>
            <person name="Zhang X."/>
            <person name="Grigoriev I.V."/>
            <person name="Allen A.E."/>
            <person name="Bidle K."/>
            <person name="Borodovsky M."/>
            <person name="Bowler C."/>
            <person name="Brownlee C."/>
            <person name="Cock J.M."/>
            <person name="Elias M."/>
            <person name="Gladyshev V.N."/>
            <person name="Groth M."/>
            <person name="Guda C."/>
            <person name="Hadaegh A."/>
            <person name="Iglesias-Rodriguez M.D."/>
            <person name="Jenkins J."/>
            <person name="Jones B.M."/>
            <person name="Lawson T."/>
            <person name="Leese F."/>
            <person name="Lindquist E."/>
            <person name="Lobanov A."/>
            <person name="Lomsadze A."/>
            <person name="Malik S.B."/>
            <person name="Marsh M.E."/>
            <person name="Mackinder L."/>
            <person name="Mock T."/>
            <person name="Mueller-Roeber B."/>
            <person name="Pagarete A."/>
            <person name="Parker M."/>
            <person name="Probert I."/>
            <person name="Quesneville H."/>
            <person name="Raines C."/>
            <person name="Rensing S.A."/>
            <person name="Riano-Pachon D.M."/>
            <person name="Richier S."/>
            <person name="Rokitta S."/>
            <person name="Shiraiwa Y."/>
            <person name="Soanes D.M."/>
            <person name="van der Giezen M."/>
            <person name="Wahlund T.M."/>
            <person name="Williams B."/>
            <person name="Wilson W."/>
            <person name="Wolfe G."/>
            <person name="Wurch L.L."/>
        </authorList>
    </citation>
    <scope>NUCLEOTIDE SEQUENCE</scope>
</reference>
<dbReference type="AlphaFoldDB" id="A0A0D3IW16"/>
<dbReference type="Pfam" id="PF03441">
    <property type="entry name" value="FAD_binding_7"/>
    <property type="match status" value="1"/>
</dbReference>
<evidence type="ECO:0000256" key="2">
    <source>
        <dbReference type="ARBA" id="ARBA00022630"/>
    </source>
</evidence>
<evidence type="ECO:0000256" key="4">
    <source>
        <dbReference type="PIRSR" id="PIRSR602081-1"/>
    </source>
</evidence>
<dbReference type="Gene3D" id="1.25.40.80">
    <property type="match status" value="1"/>
</dbReference>
<dbReference type="InterPro" id="IPR014729">
    <property type="entry name" value="Rossmann-like_a/b/a_fold"/>
</dbReference>